<dbReference type="InterPro" id="IPR008974">
    <property type="entry name" value="TRAF-like"/>
</dbReference>
<accession>A0A814QEN6</accession>
<dbReference type="InterPro" id="IPR012227">
    <property type="entry name" value="TNF_rcpt-assoc_TRAF_met"/>
</dbReference>
<dbReference type="CDD" id="cd00270">
    <property type="entry name" value="MATH_TRAF_C"/>
    <property type="match status" value="1"/>
</dbReference>
<dbReference type="InterPro" id="IPR013083">
    <property type="entry name" value="Znf_RING/FYVE/PHD"/>
</dbReference>
<dbReference type="Gene3D" id="2.60.210.10">
    <property type="entry name" value="Apoptosis, Tumor Necrosis Factor Receptor Associated Protein 2, Chain A"/>
    <property type="match status" value="1"/>
</dbReference>
<protein>
    <recommendedName>
        <fullName evidence="1">MATH domain-containing protein</fullName>
    </recommendedName>
</protein>
<dbReference type="InterPro" id="IPR002083">
    <property type="entry name" value="MATH/TRAF_dom"/>
</dbReference>
<dbReference type="GO" id="GO:0043122">
    <property type="term" value="P:regulation of canonical NF-kappaB signal transduction"/>
    <property type="evidence" value="ECO:0007669"/>
    <property type="project" value="TreeGrafter"/>
</dbReference>
<dbReference type="Gene3D" id="3.30.40.10">
    <property type="entry name" value="Zinc/RING finger domain, C3HC4 (zinc finger)"/>
    <property type="match status" value="1"/>
</dbReference>
<dbReference type="GO" id="GO:0009898">
    <property type="term" value="C:cytoplasmic side of plasma membrane"/>
    <property type="evidence" value="ECO:0007669"/>
    <property type="project" value="TreeGrafter"/>
</dbReference>
<dbReference type="SUPFAM" id="SSF57850">
    <property type="entry name" value="RING/U-box"/>
    <property type="match status" value="1"/>
</dbReference>
<feature type="domain" description="MATH" evidence="1">
    <location>
        <begin position="285"/>
        <end position="435"/>
    </location>
</feature>
<gene>
    <name evidence="2" type="ORF">RFH988_LOCUS20243</name>
</gene>
<dbReference type="PANTHER" id="PTHR10131">
    <property type="entry name" value="TNF RECEPTOR ASSOCIATED FACTOR"/>
    <property type="match status" value="1"/>
</dbReference>
<dbReference type="SUPFAM" id="SSF49599">
    <property type="entry name" value="TRAF domain-like"/>
    <property type="match status" value="1"/>
</dbReference>
<sequence length="479" mass="56825">MYFYVSDDPLATHGFSSLEENSSLQQLIPYNHSSEISQQPLLSSRNGFFVKNIDDIDPRFICQSCRLVLRKPYQLQCGHRQCQACIDVQNRTIHCLSCSKTSAINEVWFDAALQAELECLSIFCSVCDWTGPLKIYQNHIDQNHVDRFLICSLCREQVERSKILEHYMTETHQSRLLNILLHLQSIQIKNDQQQQQMRYSQFHDMISILSTDIALLDIRVEQIQYEFYSHQQALQLHTYKLLLLKNLIREVVNYLYQTRTIQDFCMREVLSLEHHFDQRHIISFDGILKWKISNIQEKINDAKCERQRSIYSPEFYTSPTGYKMRARLFLNGTNDVQDTYISIFFILMRGEYDAILKWPFHFKVIFSLLNQLTIEDDRHHLNEFFWPDKQSICFQRPHLEMNNAYGIKKFISLDKFQQNRDQYVQDDTMFIKVGIDFLSIPPENRSDAGEMLMIDEQHVDTEEDDLMRKILLSRGFNDN</sequence>
<evidence type="ECO:0000259" key="1">
    <source>
        <dbReference type="PROSITE" id="PS50144"/>
    </source>
</evidence>
<dbReference type="Proteomes" id="UP000663882">
    <property type="component" value="Unassembled WGS sequence"/>
</dbReference>
<evidence type="ECO:0000313" key="2">
    <source>
        <dbReference type="EMBL" id="CAF1118865.1"/>
    </source>
</evidence>
<proteinExistence type="predicted"/>
<dbReference type="Pfam" id="PF21355">
    <property type="entry name" value="TRAF-mep_MATH"/>
    <property type="match status" value="1"/>
</dbReference>
<dbReference type="EMBL" id="CAJNOO010001231">
    <property type="protein sequence ID" value="CAF1118865.1"/>
    <property type="molecule type" value="Genomic_DNA"/>
</dbReference>
<dbReference type="GO" id="GO:0042981">
    <property type="term" value="P:regulation of apoptotic process"/>
    <property type="evidence" value="ECO:0007669"/>
    <property type="project" value="InterPro"/>
</dbReference>
<dbReference type="PROSITE" id="PS50144">
    <property type="entry name" value="MATH"/>
    <property type="match status" value="1"/>
</dbReference>
<comment type="caution">
    <text evidence="2">The sequence shown here is derived from an EMBL/GenBank/DDBJ whole genome shotgun (WGS) entry which is preliminary data.</text>
</comment>
<dbReference type="PIRSF" id="PIRSF015614">
    <property type="entry name" value="TRAF"/>
    <property type="match status" value="1"/>
</dbReference>
<dbReference type="InterPro" id="IPR049342">
    <property type="entry name" value="TRAF1-6_MATH_dom"/>
</dbReference>
<dbReference type="AlphaFoldDB" id="A0A814QEN6"/>
<name>A0A814QEN6_9BILA</name>
<organism evidence="2 3">
    <name type="scientific">Rotaria sordida</name>
    <dbReference type="NCBI Taxonomy" id="392033"/>
    <lineage>
        <taxon>Eukaryota</taxon>
        <taxon>Metazoa</taxon>
        <taxon>Spiralia</taxon>
        <taxon>Gnathifera</taxon>
        <taxon>Rotifera</taxon>
        <taxon>Eurotatoria</taxon>
        <taxon>Bdelloidea</taxon>
        <taxon>Philodinida</taxon>
        <taxon>Philodinidae</taxon>
        <taxon>Rotaria</taxon>
    </lineage>
</organism>
<reference evidence="2" key="1">
    <citation type="submission" date="2021-02" db="EMBL/GenBank/DDBJ databases">
        <authorList>
            <person name="Nowell W R."/>
        </authorList>
    </citation>
    <scope>NUCLEOTIDE SEQUENCE</scope>
</reference>
<dbReference type="GO" id="GO:0005164">
    <property type="term" value="F:tumor necrosis factor receptor binding"/>
    <property type="evidence" value="ECO:0007669"/>
    <property type="project" value="TreeGrafter"/>
</dbReference>
<dbReference type="PANTHER" id="PTHR10131:SF138">
    <property type="entry name" value="RE66324P"/>
    <property type="match status" value="1"/>
</dbReference>
<dbReference type="GO" id="GO:0007165">
    <property type="term" value="P:signal transduction"/>
    <property type="evidence" value="ECO:0007669"/>
    <property type="project" value="InterPro"/>
</dbReference>
<dbReference type="OrthoDB" id="1737200at2759"/>
<dbReference type="SMART" id="SM00061">
    <property type="entry name" value="MATH"/>
    <property type="match status" value="1"/>
</dbReference>
<evidence type="ECO:0000313" key="3">
    <source>
        <dbReference type="Proteomes" id="UP000663882"/>
    </source>
</evidence>
<dbReference type="GO" id="GO:0008270">
    <property type="term" value="F:zinc ion binding"/>
    <property type="evidence" value="ECO:0007669"/>
    <property type="project" value="InterPro"/>
</dbReference>